<feature type="chain" id="PRO_5043732731" evidence="1">
    <location>
        <begin position="26"/>
        <end position="437"/>
    </location>
</feature>
<evidence type="ECO:0000256" key="1">
    <source>
        <dbReference type="SAM" id="SignalP"/>
    </source>
</evidence>
<evidence type="ECO:0000313" key="3">
    <source>
        <dbReference type="Proteomes" id="UP001438707"/>
    </source>
</evidence>
<accession>A0AAW1QTL4</accession>
<sequence length="437" mass="45569">MTQPARVKWFVLNFGILYCAVCAAGQPGSPSGVRFNSTLKYQPSSSSSASDFGSYQFNLSRICTSGGAQLHMTVTQSTVPTSMSMTQNGGSTATAPAIHTWTTVLLDSNISAAAANSQLYLLNDCIYLNLEDGSVAYGNPGIYLSGNLTGNPPVLDVDANNKRGQVIRNPQVLPYSSIAGSQGATAMPFKTFIPAPTDATDSNTLDMYAEILARMWFFISQVALGNDICSFGYPQLGSTLNYVQEIMSNVTRSGVEVDGIPDNIIFITTQQRNASCLQEPGASYKGTVALKGASSRVANSSQCCEQCHNLSTAAGPAAIGCNAWVYCSNPSGCDLAVNGTTAASGAEASLPFMGCQLLADDGAISSGADAQVYSRDLDESLISGRTTPIKPLNQSLPSGNDYPVGALRAGAIATPIGLAALTPSGSIAYRRQLLSAC</sequence>
<proteinExistence type="predicted"/>
<feature type="signal peptide" evidence="1">
    <location>
        <begin position="1"/>
        <end position="25"/>
    </location>
</feature>
<keyword evidence="1" id="KW-0732">Signal</keyword>
<keyword evidence="3" id="KW-1185">Reference proteome</keyword>
<organism evidence="2 3">
    <name type="scientific">Apatococcus lobatus</name>
    <dbReference type="NCBI Taxonomy" id="904363"/>
    <lineage>
        <taxon>Eukaryota</taxon>
        <taxon>Viridiplantae</taxon>
        <taxon>Chlorophyta</taxon>
        <taxon>core chlorophytes</taxon>
        <taxon>Trebouxiophyceae</taxon>
        <taxon>Chlorellales</taxon>
        <taxon>Chlorellaceae</taxon>
        <taxon>Apatococcus</taxon>
    </lineage>
</organism>
<dbReference type="AlphaFoldDB" id="A0AAW1QTL4"/>
<reference evidence="2 3" key="1">
    <citation type="journal article" date="2024" name="Nat. Commun.">
        <title>Phylogenomics reveals the evolutionary origins of lichenization in chlorophyte algae.</title>
        <authorList>
            <person name="Puginier C."/>
            <person name="Libourel C."/>
            <person name="Otte J."/>
            <person name="Skaloud P."/>
            <person name="Haon M."/>
            <person name="Grisel S."/>
            <person name="Petersen M."/>
            <person name="Berrin J.G."/>
            <person name="Delaux P.M."/>
            <person name="Dal Grande F."/>
            <person name="Keller J."/>
        </authorList>
    </citation>
    <scope>NUCLEOTIDE SEQUENCE [LARGE SCALE GENOMIC DNA]</scope>
    <source>
        <strain evidence="2 3">SAG 2145</strain>
    </source>
</reference>
<dbReference type="EMBL" id="JALJOS010000028">
    <property type="protein sequence ID" value="KAK9824809.1"/>
    <property type="molecule type" value="Genomic_DNA"/>
</dbReference>
<comment type="caution">
    <text evidence="2">The sequence shown here is derived from an EMBL/GenBank/DDBJ whole genome shotgun (WGS) entry which is preliminary data.</text>
</comment>
<protein>
    <submittedName>
        <fullName evidence="2">Uncharacterized protein</fullName>
    </submittedName>
</protein>
<gene>
    <name evidence="2" type="ORF">WJX74_010828</name>
</gene>
<evidence type="ECO:0000313" key="2">
    <source>
        <dbReference type="EMBL" id="KAK9824809.1"/>
    </source>
</evidence>
<name>A0AAW1QTL4_9CHLO</name>
<dbReference type="Proteomes" id="UP001438707">
    <property type="component" value="Unassembled WGS sequence"/>
</dbReference>